<feature type="region of interest" description="Disordered" evidence="1">
    <location>
        <begin position="363"/>
        <end position="385"/>
    </location>
</feature>
<sequence>MRNRGSSRFVARCTGDVICDVVSNSSPFDGRCLRLVEGECKEDSTSKVHQIVARQNIEVRVGHQNPSSMNVDSQIERSEEKVLYNTNADQLVYLSLPGRKRKKTRTHVVETDDRIRGALLSQDELKIPRSLVIRRGKVESELVELVGDLRKLMRPYTAVNFKEDATNRKITLSHYANSLTSTMGITHILAVSQNGPKVNLRLGRTPAGPTLTFRVKRFTLGRHLRAVQRRPIDSARAFESPPVVVTNNFGDATAAPHVKLMRISFQNMFPAINVGTVQLKECRRVVLFNFIRRDVTSKKNEDNPTGVDDDDENDLEDEEVEVRHYAIRAKPVGVDRKVRRLIEAKIPNLSKLEDISDYITGKTSSGAPAPAINSGALSDSEAEDESAHVVLPAKYRGKGNNQSQKSALKLVELGPRLRLKLVKVERGMASGDVMYHAYVHKTPQEIKELKERKEGEIQLKKRRREEQEANVARKRADKEEKKARREARKKAREEEAMARLRGEAVGTHEDEEGDDDEEEEETDSESVADGEMSESESGSDSEEE</sequence>
<feature type="compositionally biased region" description="Acidic residues" evidence="1">
    <location>
        <begin position="307"/>
        <end position="317"/>
    </location>
</feature>
<dbReference type="InterPro" id="IPR045112">
    <property type="entry name" value="PPAN-like"/>
</dbReference>
<comment type="caution">
    <text evidence="3">The sequence shown here is derived from an EMBL/GenBank/DDBJ whole genome shotgun (WGS) entry which is preliminary data.</text>
</comment>
<accession>A0ABD3NSX9</accession>
<feature type="compositionally biased region" description="Basic and acidic residues" evidence="1">
    <location>
        <begin position="458"/>
        <end position="467"/>
    </location>
</feature>
<dbReference type="PANTHER" id="PTHR12661:SF5">
    <property type="entry name" value="SUPPRESSOR OF SWI4 1 HOMOLOG"/>
    <property type="match status" value="1"/>
</dbReference>
<dbReference type="PANTHER" id="PTHR12661">
    <property type="entry name" value="PETER PAN-RELATED"/>
    <property type="match status" value="1"/>
</dbReference>
<proteinExistence type="predicted"/>
<feature type="compositionally biased region" description="Basic and acidic residues" evidence="1">
    <location>
        <begin position="491"/>
        <end position="508"/>
    </location>
</feature>
<name>A0ABD3NSX9_9STRA</name>
<feature type="domain" description="Brix" evidence="2">
    <location>
        <begin position="128"/>
        <end position="430"/>
    </location>
</feature>
<evidence type="ECO:0000313" key="4">
    <source>
        <dbReference type="Proteomes" id="UP001516023"/>
    </source>
</evidence>
<organism evidence="3 4">
    <name type="scientific">Cyclotella cryptica</name>
    <dbReference type="NCBI Taxonomy" id="29204"/>
    <lineage>
        <taxon>Eukaryota</taxon>
        <taxon>Sar</taxon>
        <taxon>Stramenopiles</taxon>
        <taxon>Ochrophyta</taxon>
        <taxon>Bacillariophyta</taxon>
        <taxon>Coscinodiscophyceae</taxon>
        <taxon>Thalassiosirophycidae</taxon>
        <taxon>Stephanodiscales</taxon>
        <taxon>Stephanodiscaceae</taxon>
        <taxon>Cyclotella</taxon>
    </lineage>
</organism>
<dbReference type="SMART" id="SM00879">
    <property type="entry name" value="Brix"/>
    <property type="match status" value="1"/>
</dbReference>
<evidence type="ECO:0000256" key="1">
    <source>
        <dbReference type="SAM" id="MobiDB-lite"/>
    </source>
</evidence>
<dbReference type="EMBL" id="JABMIG020000432">
    <property type="protein sequence ID" value="KAL3778496.1"/>
    <property type="molecule type" value="Genomic_DNA"/>
</dbReference>
<dbReference type="Pfam" id="PF04427">
    <property type="entry name" value="Brix"/>
    <property type="match status" value="1"/>
</dbReference>
<feature type="region of interest" description="Disordered" evidence="1">
    <location>
        <begin position="298"/>
        <end position="317"/>
    </location>
</feature>
<dbReference type="Proteomes" id="UP001516023">
    <property type="component" value="Unassembled WGS sequence"/>
</dbReference>
<evidence type="ECO:0000259" key="2">
    <source>
        <dbReference type="PROSITE" id="PS50833"/>
    </source>
</evidence>
<gene>
    <name evidence="3" type="ORF">HJC23_000509</name>
</gene>
<protein>
    <recommendedName>
        <fullName evidence="2">Brix domain-containing protein</fullName>
    </recommendedName>
</protein>
<reference evidence="3 4" key="1">
    <citation type="journal article" date="2020" name="G3 (Bethesda)">
        <title>Improved Reference Genome for Cyclotella cryptica CCMP332, a Model for Cell Wall Morphogenesis, Salinity Adaptation, and Lipid Production in Diatoms (Bacillariophyta).</title>
        <authorList>
            <person name="Roberts W.R."/>
            <person name="Downey K.M."/>
            <person name="Ruck E.C."/>
            <person name="Traller J.C."/>
            <person name="Alverson A.J."/>
        </authorList>
    </citation>
    <scope>NUCLEOTIDE SEQUENCE [LARGE SCALE GENOMIC DNA]</scope>
    <source>
        <strain evidence="3 4">CCMP332</strain>
    </source>
</reference>
<keyword evidence="4" id="KW-1185">Reference proteome</keyword>
<feature type="compositionally biased region" description="Basic and acidic residues" evidence="1">
    <location>
        <begin position="474"/>
        <end position="483"/>
    </location>
</feature>
<feature type="region of interest" description="Disordered" evidence="1">
    <location>
        <begin position="458"/>
        <end position="544"/>
    </location>
</feature>
<evidence type="ECO:0000313" key="3">
    <source>
        <dbReference type="EMBL" id="KAL3778496.1"/>
    </source>
</evidence>
<feature type="compositionally biased region" description="Acidic residues" evidence="1">
    <location>
        <begin position="509"/>
        <end position="544"/>
    </location>
</feature>
<dbReference type="InterPro" id="IPR007109">
    <property type="entry name" value="Brix"/>
</dbReference>
<dbReference type="PROSITE" id="PS50833">
    <property type="entry name" value="BRIX"/>
    <property type="match status" value="1"/>
</dbReference>
<dbReference type="AlphaFoldDB" id="A0ABD3NSX9"/>